<dbReference type="STRING" id="1434232.MAIT1_04288"/>
<gene>
    <name evidence="4" type="ORF">MAIT1_04288</name>
</gene>
<keyword evidence="5" id="KW-1185">Reference proteome</keyword>
<protein>
    <submittedName>
        <fullName evidence="4">Putative diguanylate cyclase/phosphodiesterase</fullName>
    </submittedName>
</protein>
<dbReference type="PANTHER" id="PTHR44757:SF2">
    <property type="entry name" value="BIOFILM ARCHITECTURE MAINTENANCE PROTEIN MBAA"/>
    <property type="match status" value="1"/>
</dbReference>
<dbReference type="InterPro" id="IPR001633">
    <property type="entry name" value="EAL_dom"/>
</dbReference>
<comment type="caution">
    <text evidence="4">The sequence shown here is derived from an EMBL/GenBank/DDBJ whole genome shotgun (WGS) entry which is preliminary data.</text>
</comment>
<dbReference type="GO" id="GO:0006355">
    <property type="term" value="P:regulation of DNA-templated transcription"/>
    <property type="evidence" value="ECO:0007669"/>
    <property type="project" value="InterPro"/>
</dbReference>
<dbReference type="SMART" id="SM00091">
    <property type="entry name" value="PAS"/>
    <property type="match status" value="1"/>
</dbReference>
<accession>A0A1Y2K4Y2</accession>
<dbReference type="FunFam" id="3.30.70.270:FF:000001">
    <property type="entry name" value="Diguanylate cyclase domain protein"/>
    <property type="match status" value="1"/>
</dbReference>
<dbReference type="InterPro" id="IPR013767">
    <property type="entry name" value="PAS_fold"/>
</dbReference>
<dbReference type="InterPro" id="IPR000160">
    <property type="entry name" value="GGDEF_dom"/>
</dbReference>
<dbReference type="InterPro" id="IPR035965">
    <property type="entry name" value="PAS-like_dom_sf"/>
</dbReference>
<dbReference type="AlphaFoldDB" id="A0A1Y2K4Y2"/>
<dbReference type="SMART" id="SM00267">
    <property type="entry name" value="GGDEF"/>
    <property type="match status" value="1"/>
</dbReference>
<dbReference type="Proteomes" id="UP000194003">
    <property type="component" value="Unassembled WGS sequence"/>
</dbReference>
<dbReference type="PROSITE" id="PS50883">
    <property type="entry name" value="EAL"/>
    <property type="match status" value="1"/>
</dbReference>
<dbReference type="NCBIfam" id="TIGR00229">
    <property type="entry name" value="sensory_box"/>
    <property type="match status" value="1"/>
</dbReference>
<reference evidence="4 5" key="1">
    <citation type="journal article" date="2016" name="BMC Genomics">
        <title>Combined genomic and structural analyses of a cultured magnetotactic bacterium reveals its niche adaptation to a dynamic environment.</title>
        <authorList>
            <person name="Araujo A.C."/>
            <person name="Morillo V."/>
            <person name="Cypriano J."/>
            <person name="Teixeira L.C."/>
            <person name="Leao P."/>
            <person name="Lyra S."/>
            <person name="Almeida L.G."/>
            <person name="Bazylinski D.A."/>
            <person name="Vasconcellos A.T."/>
            <person name="Abreu F."/>
            <person name="Lins U."/>
        </authorList>
    </citation>
    <scope>NUCLEOTIDE SEQUENCE [LARGE SCALE GENOMIC DNA]</scope>
    <source>
        <strain evidence="4 5">IT-1</strain>
    </source>
</reference>
<dbReference type="Gene3D" id="3.30.70.270">
    <property type="match status" value="1"/>
</dbReference>
<proteinExistence type="predicted"/>
<dbReference type="InterPro" id="IPR029787">
    <property type="entry name" value="Nucleotide_cyclase"/>
</dbReference>
<dbReference type="EMBL" id="LVJN01000019">
    <property type="protein sequence ID" value="OSM04385.1"/>
    <property type="molecule type" value="Genomic_DNA"/>
</dbReference>
<evidence type="ECO:0000259" key="2">
    <source>
        <dbReference type="PROSITE" id="PS50883"/>
    </source>
</evidence>
<evidence type="ECO:0000259" key="1">
    <source>
        <dbReference type="PROSITE" id="PS50113"/>
    </source>
</evidence>
<dbReference type="InterPro" id="IPR000700">
    <property type="entry name" value="PAS-assoc_C"/>
</dbReference>
<feature type="domain" description="EAL" evidence="2">
    <location>
        <begin position="308"/>
        <end position="563"/>
    </location>
</feature>
<dbReference type="InterPro" id="IPR000014">
    <property type="entry name" value="PAS"/>
</dbReference>
<dbReference type="SUPFAM" id="SSF55785">
    <property type="entry name" value="PYP-like sensor domain (PAS domain)"/>
    <property type="match status" value="1"/>
</dbReference>
<evidence type="ECO:0000259" key="3">
    <source>
        <dbReference type="PROSITE" id="PS50887"/>
    </source>
</evidence>
<feature type="domain" description="PAC" evidence="1">
    <location>
        <begin position="82"/>
        <end position="134"/>
    </location>
</feature>
<dbReference type="InterPro" id="IPR043128">
    <property type="entry name" value="Rev_trsase/Diguanyl_cyclase"/>
</dbReference>
<dbReference type="PROSITE" id="PS50887">
    <property type="entry name" value="GGDEF"/>
    <property type="match status" value="1"/>
</dbReference>
<dbReference type="PROSITE" id="PS50113">
    <property type="entry name" value="PAC"/>
    <property type="match status" value="1"/>
</dbReference>
<dbReference type="Pfam" id="PF00563">
    <property type="entry name" value="EAL"/>
    <property type="match status" value="1"/>
</dbReference>
<dbReference type="Gene3D" id="3.20.20.450">
    <property type="entry name" value="EAL domain"/>
    <property type="match status" value="1"/>
</dbReference>
<dbReference type="PANTHER" id="PTHR44757">
    <property type="entry name" value="DIGUANYLATE CYCLASE DGCP"/>
    <property type="match status" value="1"/>
</dbReference>
<dbReference type="CDD" id="cd01949">
    <property type="entry name" value="GGDEF"/>
    <property type="match status" value="1"/>
</dbReference>
<dbReference type="GO" id="GO:0003824">
    <property type="term" value="F:catalytic activity"/>
    <property type="evidence" value="ECO:0007669"/>
    <property type="project" value="UniProtKB-ARBA"/>
</dbReference>
<dbReference type="NCBIfam" id="TIGR00254">
    <property type="entry name" value="GGDEF"/>
    <property type="match status" value="1"/>
</dbReference>
<evidence type="ECO:0000313" key="5">
    <source>
        <dbReference type="Proteomes" id="UP000194003"/>
    </source>
</evidence>
<dbReference type="SUPFAM" id="SSF55073">
    <property type="entry name" value="Nucleotide cyclase"/>
    <property type="match status" value="1"/>
</dbReference>
<dbReference type="InterPro" id="IPR052155">
    <property type="entry name" value="Biofilm_reg_signaling"/>
</dbReference>
<dbReference type="SMART" id="SM00052">
    <property type="entry name" value="EAL"/>
    <property type="match status" value="1"/>
</dbReference>
<evidence type="ECO:0000313" key="4">
    <source>
        <dbReference type="EMBL" id="OSM04385.1"/>
    </source>
</evidence>
<organism evidence="4 5">
    <name type="scientific">Magnetofaba australis IT-1</name>
    <dbReference type="NCBI Taxonomy" id="1434232"/>
    <lineage>
        <taxon>Bacteria</taxon>
        <taxon>Pseudomonadati</taxon>
        <taxon>Pseudomonadota</taxon>
        <taxon>Magnetococcia</taxon>
        <taxon>Magnetococcales</taxon>
        <taxon>Magnetococcaceae</taxon>
        <taxon>Magnetofaba</taxon>
    </lineage>
</organism>
<name>A0A1Y2K4Y2_9PROT</name>
<sequence>MANMHAFEPSQLGTLLEALPDGVVAHDGDAILYANVAAAALFQLPDAAAVTQSVFSDHFHPEERQPVQQLLLAQANAEADRRPLEMRLRHDDGELPRFIEAITARAETHEHGLFQITTLRDISEKKRAEERIRHQANYDALTGLPNRALFIERLKHELVRADRSDSRVALMFIDLDRFKWVNDTLGHSAGDELLKESSRRLLKCHRQSDTVARLGGDEFTVILPDMARGPYAERVAAEVIRQLCLPFTLEGQEVTISGSVGVTVFPDDAQDLDSLLKNADAAMYKAKSDGRNNYRFFTSDMHDEAMERMQLEKDLLKAIEARELTLSYLPIFDMQSDGALRGAEALLRWSHPTRGYISPELFVPIAEETGMIAELTEWAIDTGLAQAARWRAQHPAAKEFFLSANLSCTRCRELSTDNRIPEILEKNGLPPSALVLEITENIIMEDEPRAMSMLNHLREIGVELWLDDFGTGFSSLSVLRKLPVSGVKIDRAFVPDIISDNEAAVLVETIMSMAHSLDRVIIGEGVESVEQAQFLKARGCHFVQGYHYGKPADAEEFAKFFET</sequence>
<dbReference type="CDD" id="cd01948">
    <property type="entry name" value="EAL"/>
    <property type="match status" value="1"/>
</dbReference>
<dbReference type="SUPFAM" id="SSF141868">
    <property type="entry name" value="EAL domain-like"/>
    <property type="match status" value="1"/>
</dbReference>
<feature type="domain" description="GGDEF" evidence="3">
    <location>
        <begin position="166"/>
        <end position="299"/>
    </location>
</feature>
<dbReference type="Pfam" id="PF00990">
    <property type="entry name" value="GGDEF"/>
    <property type="match status" value="1"/>
</dbReference>
<dbReference type="CDD" id="cd00130">
    <property type="entry name" value="PAS"/>
    <property type="match status" value="1"/>
</dbReference>
<dbReference type="Gene3D" id="3.30.450.20">
    <property type="entry name" value="PAS domain"/>
    <property type="match status" value="1"/>
</dbReference>
<dbReference type="InterPro" id="IPR035919">
    <property type="entry name" value="EAL_sf"/>
</dbReference>
<dbReference type="Pfam" id="PF00989">
    <property type="entry name" value="PAS"/>
    <property type="match status" value="1"/>
</dbReference>